<reference evidence="1" key="1">
    <citation type="submission" date="2018-05" db="EMBL/GenBank/DDBJ databases">
        <authorList>
            <person name="Lanie J.A."/>
            <person name="Ng W.-L."/>
            <person name="Kazmierczak K.M."/>
            <person name="Andrzejewski T.M."/>
            <person name="Davidsen T.M."/>
            <person name="Wayne K.J."/>
            <person name="Tettelin H."/>
            <person name="Glass J.I."/>
            <person name="Rusch D."/>
            <person name="Podicherti R."/>
            <person name="Tsui H.-C.T."/>
            <person name="Winkler M.E."/>
        </authorList>
    </citation>
    <scope>NUCLEOTIDE SEQUENCE</scope>
</reference>
<evidence type="ECO:0000313" key="1">
    <source>
        <dbReference type="EMBL" id="SVC18579.1"/>
    </source>
</evidence>
<dbReference type="AlphaFoldDB" id="A0A382K351"/>
<sequence>MVTTAIILLGSFAALHREVAPLLIPNRTKASETADGTYFRRSKPIGQHACDRLTQTPL</sequence>
<name>A0A382K351_9ZZZZ</name>
<protein>
    <submittedName>
        <fullName evidence="1">Uncharacterized protein</fullName>
    </submittedName>
</protein>
<dbReference type="EMBL" id="UINC01077964">
    <property type="protein sequence ID" value="SVC18579.1"/>
    <property type="molecule type" value="Genomic_DNA"/>
</dbReference>
<accession>A0A382K351</accession>
<gene>
    <name evidence="1" type="ORF">METZ01_LOCUS271433</name>
</gene>
<organism evidence="1">
    <name type="scientific">marine metagenome</name>
    <dbReference type="NCBI Taxonomy" id="408172"/>
    <lineage>
        <taxon>unclassified sequences</taxon>
        <taxon>metagenomes</taxon>
        <taxon>ecological metagenomes</taxon>
    </lineage>
</organism>
<proteinExistence type="predicted"/>